<keyword evidence="2" id="KW-0812">Transmembrane</keyword>
<reference evidence="3" key="1">
    <citation type="submission" date="2020-04" db="EMBL/GenBank/DDBJ databases">
        <authorList>
            <person name="Alioto T."/>
            <person name="Alioto T."/>
            <person name="Gomez Garrido J."/>
        </authorList>
    </citation>
    <scope>NUCLEOTIDE SEQUENCE</scope>
    <source>
        <strain evidence="3">A484AB</strain>
    </source>
</reference>
<organism evidence="3 4">
    <name type="scientific">Paramuricea clavata</name>
    <name type="common">Red gorgonian</name>
    <name type="synonym">Violescent sea-whip</name>
    <dbReference type="NCBI Taxonomy" id="317549"/>
    <lineage>
        <taxon>Eukaryota</taxon>
        <taxon>Metazoa</taxon>
        <taxon>Cnidaria</taxon>
        <taxon>Anthozoa</taxon>
        <taxon>Octocorallia</taxon>
        <taxon>Malacalcyonacea</taxon>
        <taxon>Plexauridae</taxon>
        <taxon>Paramuricea</taxon>
    </lineage>
</organism>
<evidence type="ECO:0000313" key="4">
    <source>
        <dbReference type="Proteomes" id="UP001152795"/>
    </source>
</evidence>
<feature type="region of interest" description="Disordered" evidence="1">
    <location>
        <begin position="120"/>
        <end position="145"/>
    </location>
</feature>
<name>A0A7D9J7D0_PARCT</name>
<keyword evidence="2" id="KW-0472">Membrane</keyword>
<evidence type="ECO:0000256" key="2">
    <source>
        <dbReference type="SAM" id="Phobius"/>
    </source>
</evidence>
<dbReference type="EMBL" id="CACRXK020012490">
    <property type="protein sequence ID" value="CAB4023419.1"/>
    <property type="molecule type" value="Genomic_DNA"/>
</dbReference>
<feature type="compositionally biased region" description="Basic and acidic residues" evidence="1">
    <location>
        <begin position="130"/>
        <end position="144"/>
    </location>
</feature>
<accession>A0A7D9J7D0</accession>
<sequence>MVEKYKKPGERGGQSDRDNRNSYYLIVNVTAKSSIASRKLIIIATSASAGVMFIVMLAVLIVIYKRRTKAANLSIPVDISQEQGYEMAGATDPPFYEEVDAKPDQSQLFRFSKLDENRQAENDNPFQKLSKAEKAPAAEDRSSTYEEVDILSNAHKETGYTVLGVRETTNTSDYQALLKEEPQYEMPATCQPEAYEEVITLPHSSGYTELEKNRQRRKSEDNVYQKLIQRDSGYVIPADTRRESYEDIQPTKIKPGTTSIG</sequence>
<comment type="caution">
    <text evidence="3">The sequence shown here is derived from an EMBL/GenBank/DDBJ whole genome shotgun (WGS) entry which is preliminary data.</text>
</comment>
<feature type="transmembrane region" description="Helical" evidence="2">
    <location>
        <begin position="40"/>
        <end position="64"/>
    </location>
</feature>
<keyword evidence="4" id="KW-1185">Reference proteome</keyword>
<evidence type="ECO:0000313" key="3">
    <source>
        <dbReference type="EMBL" id="CAB4023419.1"/>
    </source>
</evidence>
<feature type="region of interest" description="Disordered" evidence="1">
    <location>
        <begin position="239"/>
        <end position="261"/>
    </location>
</feature>
<proteinExistence type="predicted"/>
<dbReference type="Proteomes" id="UP001152795">
    <property type="component" value="Unassembled WGS sequence"/>
</dbReference>
<protein>
    <submittedName>
        <fullName evidence="3">Uncharacterized protein</fullName>
    </submittedName>
</protein>
<dbReference type="AlphaFoldDB" id="A0A7D9J7D0"/>
<keyword evidence="2" id="KW-1133">Transmembrane helix</keyword>
<evidence type="ECO:0000256" key="1">
    <source>
        <dbReference type="SAM" id="MobiDB-lite"/>
    </source>
</evidence>
<gene>
    <name evidence="3" type="ORF">PACLA_8A017240</name>
</gene>